<evidence type="ECO:0000259" key="6">
    <source>
        <dbReference type="Pfam" id="PF06985"/>
    </source>
</evidence>
<dbReference type="InterPro" id="IPR020472">
    <property type="entry name" value="WD40_PAC1"/>
</dbReference>
<feature type="repeat" description="WD" evidence="3">
    <location>
        <begin position="897"/>
        <end position="938"/>
    </location>
</feature>
<evidence type="ECO:0000256" key="5">
    <source>
        <dbReference type="SAM" id="Phobius"/>
    </source>
</evidence>
<feature type="repeat" description="WD" evidence="3">
    <location>
        <begin position="1269"/>
        <end position="1310"/>
    </location>
</feature>
<dbReference type="InterPro" id="IPR027417">
    <property type="entry name" value="P-loop_NTPase"/>
</dbReference>
<dbReference type="Gene3D" id="3.40.50.300">
    <property type="entry name" value="P-loop containing nucleotide triphosphate hydrolases"/>
    <property type="match status" value="1"/>
</dbReference>
<keyword evidence="9" id="KW-1185">Reference proteome</keyword>
<proteinExistence type="predicted"/>
<dbReference type="SUPFAM" id="SSF50978">
    <property type="entry name" value="WD40 repeat-like"/>
    <property type="match status" value="2"/>
</dbReference>
<evidence type="ECO:0000313" key="8">
    <source>
        <dbReference type="EMBL" id="KAK3681294.1"/>
    </source>
</evidence>
<gene>
    <name evidence="8" type="ORF">B0T22DRAFT_303596</name>
</gene>
<dbReference type="Pfam" id="PF06985">
    <property type="entry name" value="HET"/>
    <property type="match status" value="1"/>
</dbReference>
<feature type="repeat" description="WD" evidence="3">
    <location>
        <begin position="855"/>
        <end position="896"/>
    </location>
</feature>
<evidence type="ECO:0000259" key="7">
    <source>
        <dbReference type="Pfam" id="PF24883"/>
    </source>
</evidence>
<evidence type="ECO:0000313" key="9">
    <source>
        <dbReference type="Proteomes" id="UP001270362"/>
    </source>
</evidence>
<reference evidence="8" key="2">
    <citation type="submission" date="2023-06" db="EMBL/GenBank/DDBJ databases">
        <authorList>
            <consortium name="Lawrence Berkeley National Laboratory"/>
            <person name="Haridas S."/>
            <person name="Hensen N."/>
            <person name="Bonometti L."/>
            <person name="Westerberg I."/>
            <person name="Brannstrom I.O."/>
            <person name="Guillou S."/>
            <person name="Cros-Aarteil S."/>
            <person name="Calhoun S."/>
            <person name="Kuo A."/>
            <person name="Mondo S."/>
            <person name="Pangilinan J."/>
            <person name="Riley R."/>
            <person name="Labutti K."/>
            <person name="Andreopoulos B."/>
            <person name="Lipzen A."/>
            <person name="Chen C."/>
            <person name="Yanf M."/>
            <person name="Daum C."/>
            <person name="Ng V."/>
            <person name="Clum A."/>
            <person name="Steindorff A."/>
            <person name="Ohm R."/>
            <person name="Martin F."/>
            <person name="Silar P."/>
            <person name="Natvig D."/>
            <person name="Lalanne C."/>
            <person name="Gautier V."/>
            <person name="Ament-Velasquez S.L."/>
            <person name="Kruys A."/>
            <person name="Hutchinson M.I."/>
            <person name="Powell A.J."/>
            <person name="Barry K."/>
            <person name="Miller A.N."/>
            <person name="Grigoriev I.V."/>
            <person name="Debuchy R."/>
            <person name="Gladieux P."/>
            <person name="Thoren M.H."/>
            <person name="Johannesson H."/>
        </authorList>
    </citation>
    <scope>NUCLEOTIDE SEQUENCE</scope>
    <source>
        <strain evidence="8">CBS 314.62</strain>
    </source>
</reference>
<dbReference type="Pfam" id="PF25173">
    <property type="entry name" value="Beta-prop_WDR3_1st"/>
    <property type="match status" value="1"/>
</dbReference>
<feature type="repeat" description="WD" evidence="3">
    <location>
        <begin position="1311"/>
        <end position="1353"/>
    </location>
</feature>
<feature type="repeat" description="WD" evidence="3">
    <location>
        <begin position="1395"/>
        <end position="1425"/>
    </location>
</feature>
<feature type="repeat" description="WD" evidence="3">
    <location>
        <begin position="981"/>
        <end position="1022"/>
    </location>
</feature>
<dbReference type="InterPro" id="IPR010730">
    <property type="entry name" value="HET"/>
</dbReference>
<feature type="transmembrane region" description="Helical" evidence="5">
    <location>
        <begin position="224"/>
        <end position="241"/>
    </location>
</feature>
<keyword evidence="1 3" id="KW-0853">WD repeat</keyword>
<dbReference type="SMART" id="SM00320">
    <property type="entry name" value="WD40"/>
    <property type="match status" value="13"/>
</dbReference>
<dbReference type="PROSITE" id="PS50294">
    <property type="entry name" value="WD_REPEATS_REGION"/>
    <property type="match status" value="10"/>
</dbReference>
<keyword evidence="5" id="KW-0812">Transmembrane</keyword>
<comment type="caution">
    <text evidence="8">The sequence shown here is derived from an EMBL/GenBank/DDBJ whole genome shotgun (WGS) entry which is preliminary data.</text>
</comment>
<feature type="repeat" description="WD" evidence="3">
    <location>
        <begin position="1228"/>
        <end position="1259"/>
    </location>
</feature>
<dbReference type="InterPro" id="IPR056884">
    <property type="entry name" value="NPHP3-like_N"/>
</dbReference>
<protein>
    <submittedName>
        <fullName evidence="8">WD40-repeat-containing domain protein</fullName>
    </submittedName>
</protein>
<accession>A0AAE1C7C8</accession>
<dbReference type="CDD" id="cd00200">
    <property type="entry name" value="WD40"/>
    <property type="match status" value="2"/>
</dbReference>
<dbReference type="Pfam" id="PF00400">
    <property type="entry name" value="WD40"/>
    <property type="match status" value="8"/>
</dbReference>
<feature type="repeat" description="WD" evidence="3">
    <location>
        <begin position="1110"/>
        <end position="1145"/>
    </location>
</feature>
<feature type="repeat" description="WD" evidence="3">
    <location>
        <begin position="939"/>
        <end position="980"/>
    </location>
</feature>
<evidence type="ECO:0000256" key="1">
    <source>
        <dbReference type="ARBA" id="ARBA00022574"/>
    </source>
</evidence>
<feature type="region of interest" description="Disordered" evidence="4">
    <location>
        <begin position="1191"/>
        <end position="1228"/>
    </location>
</feature>
<dbReference type="PRINTS" id="PR00320">
    <property type="entry name" value="GPROTEINBRPT"/>
</dbReference>
<evidence type="ECO:0000256" key="3">
    <source>
        <dbReference type="PROSITE-ProRule" id="PRU00221"/>
    </source>
</evidence>
<feature type="domain" description="Heterokaryon incompatibility" evidence="6">
    <location>
        <begin position="28"/>
        <end position="157"/>
    </location>
</feature>
<evidence type="ECO:0000256" key="2">
    <source>
        <dbReference type="ARBA" id="ARBA00022737"/>
    </source>
</evidence>
<dbReference type="PROSITE" id="PS00678">
    <property type="entry name" value="WD_REPEATS_1"/>
    <property type="match status" value="7"/>
</dbReference>
<keyword evidence="2" id="KW-0677">Repeat</keyword>
<dbReference type="Gene3D" id="2.130.10.10">
    <property type="entry name" value="YVTN repeat-like/Quinoprotein amine dehydrogenase"/>
    <property type="match status" value="4"/>
</dbReference>
<organism evidence="8 9">
    <name type="scientific">Podospora appendiculata</name>
    <dbReference type="NCBI Taxonomy" id="314037"/>
    <lineage>
        <taxon>Eukaryota</taxon>
        <taxon>Fungi</taxon>
        <taxon>Dikarya</taxon>
        <taxon>Ascomycota</taxon>
        <taxon>Pezizomycotina</taxon>
        <taxon>Sordariomycetes</taxon>
        <taxon>Sordariomycetidae</taxon>
        <taxon>Sordariales</taxon>
        <taxon>Podosporaceae</taxon>
        <taxon>Podospora</taxon>
    </lineage>
</organism>
<name>A0AAE1C7C8_9PEZI</name>
<dbReference type="Pfam" id="PF24883">
    <property type="entry name" value="NPHP3_N"/>
    <property type="match status" value="1"/>
</dbReference>
<dbReference type="PROSITE" id="PS50082">
    <property type="entry name" value="WD_REPEATS_2"/>
    <property type="match status" value="13"/>
</dbReference>
<dbReference type="InterPro" id="IPR001680">
    <property type="entry name" value="WD40_rpt"/>
</dbReference>
<reference evidence="8" key="1">
    <citation type="journal article" date="2023" name="Mol. Phylogenet. Evol.">
        <title>Genome-scale phylogeny and comparative genomics of the fungal order Sordariales.</title>
        <authorList>
            <person name="Hensen N."/>
            <person name="Bonometti L."/>
            <person name="Westerberg I."/>
            <person name="Brannstrom I.O."/>
            <person name="Guillou S."/>
            <person name="Cros-Aarteil S."/>
            <person name="Calhoun S."/>
            <person name="Haridas S."/>
            <person name="Kuo A."/>
            <person name="Mondo S."/>
            <person name="Pangilinan J."/>
            <person name="Riley R."/>
            <person name="LaButti K."/>
            <person name="Andreopoulos B."/>
            <person name="Lipzen A."/>
            <person name="Chen C."/>
            <person name="Yan M."/>
            <person name="Daum C."/>
            <person name="Ng V."/>
            <person name="Clum A."/>
            <person name="Steindorff A."/>
            <person name="Ohm R.A."/>
            <person name="Martin F."/>
            <person name="Silar P."/>
            <person name="Natvig D.O."/>
            <person name="Lalanne C."/>
            <person name="Gautier V."/>
            <person name="Ament-Velasquez S.L."/>
            <person name="Kruys A."/>
            <person name="Hutchinson M.I."/>
            <person name="Powell A.J."/>
            <person name="Barry K."/>
            <person name="Miller A.N."/>
            <person name="Grigoriev I.V."/>
            <person name="Debuchy R."/>
            <person name="Gladieux P."/>
            <person name="Hiltunen Thoren M."/>
            <person name="Johannesson H."/>
        </authorList>
    </citation>
    <scope>NUCLEOTIDE SEQUENCE</scope>
    <source>
        <strain evidence="8">CBS 314.62</strain>
    </source>
</reference>
<feature type="repeat" description="WD" evidence="3">
    <location>
        <begin position="1026"/>
        <end position="1067"/>
    </location>
</feature>
<keyword evidence="5" id="KW-1133">Transmembrane helix</keyword>
<feature type="repeat" description="WD" evidence="3">
    <location>
        <begin position="1068"/>
        <end position="1109"/>
    </location>
</feature>
<dbReference type="PANTHER" id="PTHR19848">
    <property type="entry name" value="WD40 REPEAT PROTEIN"/>
    <property type="match status" value="1"/>
</dbReference>
<keyword evidence="5" id="KW-0472">Membrane</keyword>
<dbReference type="InterPro" id="IPR019775">
    <property type="entry name" value="WD40_repeat_CS"/>
</dbReference>
<feature type="domain" description="Nephrocystin 3-like N-terminal" evidence="7">
    <location>
        <begin position="293"/>
        <end position="460"/>
    </location>
</feature>
<sequence length="1591" mass="176964">MRLLHVNSNGSFELTRDLSEDKLPEYPYAILSHTWLTGDEKEVTFSDMMLGIAESKPESFAKIKFCGEQAAKDNLRYFWVDTCCIDKANSSELQEAITSMFSWYQNAEKCYTYLADVSVTAVREKPESKIDHSHSDVAWEPAFRRSKWFTRGWTLQELLAPKSVEFFSIEGTRLGDRNSLEQCIHEITGIPHRALQGEDLSNFSVADRLSWSEEKRHTKRREDMAYSLFGILGVIMPIMYGEGANALVRLRQEIDKKDEINEKLEESLSALPSASLAAFNSTSNQHKPTCLPGTRSELLRHIEGWIDGDDDSCIYWLNGIAGTGKSTVAQTIAMTYHNRRSLGASFFFSRGGGDVGNATRLITTLARQLADGIPATKRNICKAAMEQKDIATKSFQDQWDHLILRPLSKLKSRSPPSTMVIVMDALDECESQRDIGILLKVMTSARLLKNVRLRIFITSRPELWIRYDIGRIPEAEREVFVLHDISQKLVDKDLSLFFEDNFSTFREGRNIRPADWPGTRIIKRLVEISSGLFIWASIACRYICEGRMFAKRRVDVLINGYRSGEGPEKQLDQIYTTVLRDSIQQDYNAEEKKVLYQVLRQVLGSIVVLSSPLSMESLAKLLDMDLGDIQETLADLHTIFIIPSQTSLPIRLHHPTFRDFLLNKDRCSDLDFWVNEKQAHAALADGCIRIMSEQLKADMCGLKQPGALLKDVDQRQIEQCISPELQYACLYWVQHYQLSGMLVSDDDQVHVFLQKHYLHWLETITLMGKSSEMGAIIRLYHSILVPTENVRQLPWAKDVRRFFFAFQSIIKEAPLQTYCAALAFIPPNNELKHHFRHEMHPWIQDIRIVEGTAKAKDEFNYVNDLAFTPDSKRVASGSNPPVARLWDIATKRAVCQFEGPMDKISSVSISPDGTAIAGGSDDFTVMAWDIKTRAVRYTLKAHSGWVNSVAFSSNGKLLLTASMDKTVAIWDAVTGQELKRFDNQSSEVNSATFSPDSSLVATGAVDQNIRLWDISKGDTEVLHIKLDGHQGPINSVRFSPNGKHVVSGSDDMTIKIWDINSGTEFMTLKGHTRKVMAVTFSADASLVVSGSEDRTIRVWDATSGAQLQLLQGHTSGINAVVFSPNGRLLASGSFDDEVHLWNTKTWAAHGKLEDFDDDEADSSSDTSPVPQPLLHLAVPSSNTDRHIHSLLEKEEESDSASMTDSLDSRMWESARLSQPPTPAPVIKSRGHLGEVTCLVFSPSGRILASGSQDTTIKLWRRDGVEHRKLIGHSGAITHLAFSPDSQTLASASADHTARLWSSETGALLHTLADHSSAVLGVLFSPNSQLLASWSATDTSILLWNTTTGAVAAHITGHTDTITDMAFSPDSTLVASASADTTVLLWDTTTHTQRTLSGDASRVISVAFSPDGELLITGSADQYATIRLWTIRTGAPCGVPIRSDAPRLNCVSVSPDKTLLALCSTDETARLWDLETQSLKSLLKAGVEIRKVAFSTTNTINNQQLLETDRGVLDVNSFSSSSSSSVLPVSVPPADALFVTKNWVTRDMENVLRLPEEYLAKVVATSGEVVVMGHESGGLSFVYLRRSDEDTI</sequence>
<dbReference type="InterPro" id="IPR036322">
    <property type="entry name" value="WD40_repeat_dom_sf"/>
</dbReference>
<dbReference type="EMBL" id="JAULSO010000007">
    <property type="protein sequence ID" value="KAK3681294.1"/>
    <property type="molecule type" value="Genomic_DNA"/>
</dbReference>
<feature type="repeat" description="WD" evidence="3">
    <location>
        <begin position="1354"/>
        <end position="1395"/>
    </location>
</feature>
<dbReference type="PANTHER" id="PTHR19848:SF8">
    <property type="entry name" value="F-BOX AND WD REPEAT DOMAIN CONTAINING 7"/>
    <property type="match status" value="1"/>
</dbReference>
<dbReference type="InterPro" id="IPR015943">
    <property type="entry name" value="WD40/YVTN_repeat-like_dom_sf"/>
</dbReference>
<dbReference type="Proteomes" id="UP001270362">
    <property type="component" value="Unassembled WGS sequence"/>
</dbReference>
<evidence type="ECO:0000256" key="4">
    <source>
        <dbReference type="SAM" id="MobiDB-lite"/>
    </source>
</evidence>
<dbReference type="SUPFAM" id="SSF52540">
    <property type="entry name" value="P-loop containing nucleoside triphosphate hydrolases"/>
    <property type="match status" value="1"/>
</dbReference>
<feature type="region of interest" description="Disordered" evidence="4">
    <location>
        <begin position="1155"/>
        <end position="1178"/>
    </location>
</feature>
<feature type="repeat" description="WD" evidence="3">
    <location>
        <begin position="1440"/>
        <end position="1481"/>
    </location>
</feature>